<organism evidence="1 2">
    <name type="scientific">Dipteronia dyeriana</name>
    <dbReference type="NCBI Taxonomy" id="168575"/>
    <lineage>
        <taxon>Eukaryota</taxon>
        <taxon>Viridiplantae</taxon>
        <taxon>Streptophyta</taxon>
        <taxon>Embryophyta</taxon>
        <taxon>Tracheophyta</taxon>
        <taxon>Spermatophyta</taxon>
        <taxon>Magnoliopsida</taxon>
        <taxon>eudicotyledons</taxon>
        <taxon>Gunneridae</taxon>
        <taxon>Pentapetalae</taxon>
        <taxon>rosids</taxon>
        <taxon>malvids</taxon>
        <taxon>Sapindales</taxon>
        <taxon>Sapindaceae</taxon>
        <taxon>Hippocastanoideae</taxon>
        <taxon>Acereae</taxon>
        <taxon>Dipteronia</taxon>
    </lineage>
</organism>
<sequence length="81" mass="9290">MTVARFKGMLINTLTSKLYTTGLLKHAYEMSVNPISDPKFWDIPDAIRNHIVLPRKKKNLLGRPKKLRIPSAGDKRNVYVL</sequence>
<comment type="caution">
    <text evidence="1">The sequence shown here is derived from an EMBL/GenBank/DDBJ whole genome shotgun (WGS) entry which is preliminary data.</text>
</comment>
<protein>
    <submittedName>
        <fullName evidence="1">Uncharacterized protein</fullName>
    </submittedName>
</protein>
<accession>A0AAD9X9M1</accession>
<dbReference type="AlphaFoldDB" id="A0AAD9X9M1"/>
<reference evidence="1" key="1">
    <citation type="journal article" date="2023" name="Plant J.">
        <title>Genome sequences and population genomics provide insights into the demographic history, inbreeding, and mutation load of two 'living fossil' tree species of Dipteronia.</title>
        <authorList>
            <person name="Feng Y."/>
            <person name="Comes H.P."/>
            <person name="Chen J."/>
            <person name="Zhu S."/>
            <person name="Lu R."/>
            <person name="Zhang X."/>
            <person name="Li P."/>
            <person name="Qiu J."/>
            <person name="Olsen K.M."/>
            <person name="Qiu Y."/>
        </authorList>
    </citation>
    <scope>NUCLEOTIDE SEQUENCE</scope>
    <source>
        <strain evidence="1">KIB01</strain>
    </source>
</reference>
<evidence type="ECO:0000313" key="2">
    <source>
        <dbReference type="Proteomes" id="UP001280121"/>
    </source>
</evidence>
<gene>
    <name evidence="1" type="ORF">Ddye_008065</name>
</gene>
<dbReference type="EMBL" id="JANJYI010000003">
    <property type="protein sequence ID" value="KAK2655013.1"/>
    <property type="molecule type" value="Genomic_DNA"/>
</dbReference>
<evidence type="ECO:0000313" key="1">
    <source>
        <dbReference type="EMBL" id="KAK2655013.1"/>
    </source>
</evidence>
<keyword evidence="2" id="KW-1185">Reference proteome</keyword>
<name>A0AAD9X9M1_9ROSI</name>
<proteinExistence type="predicted"/>
<dbReference type="Proteomes" id="UP001280121">
    <property type="component" value="Unassembled WGS sequence"/>
</dbReference>